<accession>A0ABT0H969</accession>
<evidence type="ECO:0000313" key="1">
    <source>
        <dbReference type="EMBL" id="MCK8480916.1"/>
    </source>
</evidence>
<protein>
    <submittedName>
        <fullName evidence="1">Uncharacterized protein</fullName>
    </submittedName>
</protein>
<dbReference type="RefSeq" id="WP_248412932.1">
    <property type="nucleotide sequence ID" value="NZ_JALPQF010000008.1"/>
</dbReference>
<reference evidence="1" key="1">
    <citation type="submission" date="2022-04" db="EMBL/GenBank/DDBJ databases">
        <authorList>
            <person name="Ren T."/>
        </authorList>
    </citation>
    <scope>NUCLEOTIDE SEQUENCE</scope>
    <source>
        <strain evidence="1">F63249</strain>
    </source>
</reference>
<proteinExistence type="predicted"/>
<dbReference type="Proteomes" id="UP001203687">
    <property type="component" value="Unassembled WGS sequence"/>
</dbReference>
<name>A0ABT0H969_9FLAO</name>
<comment type="caution">
    <text evidence="1">The sequence shown here is derived from an EMBL/GenBank/DDBJ whole genome shotgun (WGS) entry which is preliminary data.</text>
</comment>
<sequence length="511" mass="58394">MSRPKLYLFAIGGTGSRVLRSLTMLLASGVKTNTEKIIPMIIDTDINNGDVEKCRNIIKNYNDIHNAIYNGVRDEESQGEFFRTKIMPPKELNISGTDYGTLKDMVGYNSLDAKGYDKTRALFDLLYSNDNKNMPLEKGFLGNPNVGSVVLKNVVESTVFKEFTQDFSQNDRIFIISSIFGGTGAAGFPLLMNVFRDEMSTLNNGNYINNAIIGGVSVLPYFQVDVDKFNEGESAINSSTFITKTKAALAYYNRNLKQLVNAMYYVGDTRQSNYENFDGGIEQKNPSNFIELTAATSILDFLDYDSNANTKEDLQVESKFFEFGITTDTGVVDLNHIKRDDLKEQLLHFHYYNVYVSDFMKDALTNEKLAWCNELKLSNNYHRQNFFKALEKFTTVHYYRWLVENALDKHDRRFLPFDNSIIINEDDILKDVSDTLPVKTFVDDKKLFTLVTGIPAKNNSNFFKKDYIKYDEEFSKIAQKIVALQYGNTERMVHTLINRGVQNIIADRYVL</sequence>
<keyword evidence="2" id="KW-1185">Reference proteome</keyword>
<evidence type="ECO:0000313" key="2">
    <source>
        <dbReference type="Proteomes" id="UP001203687"/>
    </source>
</evidence>
<dbReference type="Gene3D" id="3.40.50.1440">
    <property type="entry name" value="Tubulin/FtsZ, GTPase domain"/>
    <property type="match status" value="1"/>
</dbReference>
<gene>
    <name evidence="1" type="ORF">MUY34_09795</name>
</gene>
<dbReference type="InterPro" id="IPR036525">
    <property type="entry name" value="Tubulin/FtsZ_GTPase_sf"/>
</dbReference>
<dbReference type="SUPFAM" id="SSF52490">
    <property type="entry name" value="Tubulin nucleotide-binding domain-like"/>
    <property type="match status" value="1"/>
</dbReference>
<organism evidence="1 2">
    <name type="scientific">Psychroserpens algicola</name>
    <dbReference type="NCBI Taxonomy" id="1719034"/>
    <lineage>
        <taxon>Bacteria</taxon>
        <taxon>Pseudomonadati</taxon>
        <taxon>Bacteroidota</taxon>
        <taxon>Flavobacteriia</taxon>
        <taxon>Flavobacteriales</taxon>
        <taxon>Flavobacteriaceae</taxon>
        <taxon>Psychroserpens</taxon>
    </lineage>
</organism>
<dbReference type="EMBL" id="JALPQF010000008">
    <property type="protein sequence ID" value="MCK8480916.1"/>
    <property type="molecule type" value="Genomic_DNA"/>
</dbReference>